<dbReference type="PROSITE" id="PS51186">
    <property type="entry name" value="GNAT"/>
    <property type="match status" value="1"/>
</dbReference>
<gene>
    <name evidence="4" type="ORF">HN018_11650</name>
</gene>
<dbReference type="AlphaFoldDB" id="A0A6M8HQ57"/>
<keyword evidence="5" id="KW-1185">Reference proteome</keyword>
<name>A0A6M8HQ57_9PROT</name>
<evidence type="ECO:0000256" key="1">
    <source>
        <dbReference type="ARBA" id="ARBA00022679"/>
    </source>
</evidence>
<evidence type="ECO:0000313" key="4">
    <source>
        <dbReference type="EMBL" id="QKE90599.1"/>
    </source>
</evidence>
<keyword evidence="1 4" id="KW-0808">Transferase</keyword>
<dbReference type="RefSeq" id="WP_171835548.1">
    <property type="nucleotide sequence ID" value="NZ_CP053708.1"/>
</dbReference>
<sequence length="153" mass="17164">MREGLTPRRATRCDAAAVRELTRSAYAAWVSVIGGEPRPMTADYDVAVRDHMIDLLHRDGDLSALIEMCPESDHLLVVNVAVLPIFQGRGYGRALLGHAEEIARSIGLAEMRLYTNSRFTKTIRLYERLGYQFDHEETVPNIGIAVHMSKRLA</sequence>
<accession>A0A6M8HQ57</accession>
<dbReference type="InterPro" id="IPR016181">
    <property type="entry name" value="Acyl_CoA_acyltransferase"/>
</dbReference>
<proteinExistence type="predicted"/>
<dbReference type="PANTHER" id="PTHR43877">
    <property type="entry name" value="AMINOALKYLPHOSPHONATE N-ACETYLTRANSFERASE-RELATED-RELATED"/>
    <property type="match status" value="1"/>
</dbReference>
<organism evidence="4 5">
    <name type="scientific">Lichenicola cladoniae</name>
    <dbReference type="NCBI Taxonomy" id="1484109"/>
    <lineage>
        <taxon>Bacteria</taxon>
        <taxon>Pseudomonadati</taxon>
        <taxon>Pseudomonadota</taxon>
        <taxon>Alphaproteobacteria</taxon>
        <taxon>Acetobacterales</taxon>
        <taxon>Acetobacteraceae</taxon>
        <taxon>Lichenicola</taxon>
    </lineage>
</organism>
<dbReference type="PANTHER" id="PTHR43877:SF2">
    <property type="entry name" value="AMINOALKYLPHOSPHONATE N-ACETYLTRANSFERASE-RELATED"/>
    <property type="match status" value="1"/>
</dbReference>
<protein>
    <submittedName>
        <fullName evidence="4">GNAT family N-acetyltransferase</fullName>
    </submittedName>
</protein>
<evidence type="ECO:0000313" key="5">
    <source>
        <dbReference type="Proteomes" id="UP000500767"/>
    </source>
</evidence>
<dbReference type="Proteomes" id="UP000500767">
    <property type="component" value="Chromosome"/>
</dbReference>
<dbReference type="InterPro" id="IPR000182">
    <property type="entry name" value="GNAT_dom"/>
</dbReference>
<dbReference type="Gene3D" id="3.40.630.30">
    <property type="match status" value="1"/>
</dbReference>
<evidence type="ECO:0000259" key="3">
    <source>
        <dbReference type="PROSITE" id="PS51186"/>
    </source>
</evidence>
<dbReference type="CDD" id="cd04301">
    <property type="entry name" value="NAT_SF"/>
    <property type="match status" value="1"/>
</dbReference>
<dbReference type="SUPFAM" id="SSF55729">
    <property type="entry name" value="Acyl-CoA N-acyltransferases (Nat)"/>
    <property type="match status" value="1"/>
</dbReference>
<dbReference type="Pfam" id="PF00583">
    <property type="entry name" value="Acetyltransf_1"/>
    <property type="match status" value="1"/>
</dbReference>
<keyword evidence="2" id="KW-0012">Acyltransferase</keyword>
<dbReference type="InterPro" id="IPR050832">
    <property type="entry name" value="Bact_Acetyltransf"/>
</dbReference>
<feature type="domain" description="N-acetyltransferase" evidence="3">
    <location>
        <begin position="5"/>
        <end position="153"/>
    </location>
</feature>
<dbReference type="KEGG" id="lck:HN018_11650"/>
<evidence type="ECO:0000256" key="2">
    <source>
        <dbReference type="ARBA" id="ARBA00023315"/>
    </source>
</evidence>
<dbReference type="GO" id="GO:0016747">
    <property type="term" value="F:acyltransferase activity, transferring groups other than amino-acyl groups"/>
    <property type="evidence" value="ECO:0007669"/>
    <property type="project" value="InterPro"/>
</dbReference>
<dbReference type="EMBL" id="CP053708">
    <property type="protein sequence ID" value="QKE90599.1"/>
    <property type="molecule type" value="Genomic_DNA"/>
</dbReference>
<reference evidence="4 5" key="1">
    <citation type="journal article" date="2014" name="World J. Microbiol. Biotechnol.">
        <title>Biodiversity and physiological characteristics of Antarctic and Arctic lichens-associated bacteria.</title>
        <authorList>
            <person name="Lee Y.M."/>
            <person name="Kim E.H."/>
            <person name="Lee H.K."/>
            <person name="Hong S.G."/>
        </authorList>
    </citation>
    <scope>NUCLEOTIDE SEQUENCE [LARGE SCALE GENOMIC DNA]</scope>
    <source>
        <strain evidence="4 5">PAMC 26569</strain>
    </source>
</reference>